<gene>
    <name evidence="1" type="ORF">BDY19DRAFT_995018</name>
</gene>
<evidence type="ECO:0000313" key="1">
    <source>
        <dbReference type="EMBL" id="KAI0087318.1"/>
    </source>
</evidence>
<comment type="caution">
    <text evidence="1">The sequence shown here is derived from an EMBL/GenBank/DDBJ whole genome shotgun (WGS) entry which is preliminary data.</text>
</comment>
<evidence type="ECO:0000313" key="2">
    <source>
        <dbReference type="Proteomes" id="UP001055072"/>
    </source>
</evidence>
<sequence>MAPKFSNPHLSIQQATQIVSRAGIKAEHDGMPTVYPETGDALQDDLQTLEGLLKRSIGEFQLDIDAQSNSSNKAEERKHRRGKVAKIELPEEEEIVCKVIFDDIFYRGSDDVYVLAFRLFSNAPPKTVSLKPKPAPEVNVSERSCEDDDREALKRAERAKAAAVDSNWILKESQIPTYPSRLNNDKKIIHVSLNGRSDSPPPLMVAEIPRLPRNNAPGLPRSSLKLPEKEKPSPHDFPADKICCPVIQVSTHSTDSPDPQKKTKRRRKNTSAMRQPPSFFRPLREWGGHSAGYALGYEGSRPVPIGSTRQWGYRRDSMRSGTISKWSTNE</sequence>
<keyword evidence="2" id="KW-1185">Reference proteome</keyword>
<protein>
    <submittedName>
        <fullName evidence="1">Uncharacterized protein</fullName>
    </submittedName>
</protein>
<reference evidence="1" key="1">
    <citation type="journal article" date="2021" name="Environ. Microbiol.">
        <title>Gene family expansions and transcriptome signatures uncover fungal adaptations to wood decay.</title>
        <authorList>
            <person name="Hage H."/>
            <person name="Miyauchi S."/>
            <person name="Viragh M."/>
            <person name="Drula E."/>
            <person name="Min B."/>
            <person name="Chaduli D."/>
            <person name="Navarro D."/>
            <person name="Favel A."/>
            <person name="Norest M."/>
            <person name="Lesage-Meessen L."/>
            <person name="Balint B."/>
            <person name="Merenyi Z."/>
            <person name="de Eugenio L."/>
            <person name="Morin E."/>
            <person name="Martinez A.T."/>
            <person name="Baldrian P."/>
            <person name="Stursova M."/>
            <person name="Martinez M.J."/>
            <person name="Novotny C."/>
            <person name="Magnuson J.K."/>
            <person name="Spatafora J.W."/>
            <person name="Maurice S."/>
            <person name="Pangilinan J."/>
            <person name="Andreopoulos W."/>
            <person name="LaButti K."/>
            <person name="Hundley H."/>
            <person name="Na H."/>
            <person name="Kuo A."/>
            <person name="Barry K."/>
            <person name="Lipzen A."/>
            <person name="Henrissat B."/>
            <person name="Riley R."/>
            <person name="Ahrendt S."/>
            <person name="Nagy L.G."/>
            <person name="Grigoriev I.V."/>
            <person name="Martin F."/>
            <person name="Rosso M.N."/>
        </authorList>
    </citation>
    <scope>NUCLEOTIDE SEQUENCE</scope>
    <source>
        <strain evidence="1">CBS 384.51</strain>
    </source>
</reference>
<dbReference type="EMBL" id="MU274918">
    <property type="protein sequence ID" value="KAI0087318.1"/>
    <property type="molecule type" value="Genomic_DNA"/>
</dbReference>
<dbReference type="Proteomes" id="UP001055072">
    <property type="component" value="Unassembled WGS sequence"/>
</dbReference>
<accession>A0ACB8TZ61</accession>
<proteinExistence type="predicted"/>
<organism evidence="1 2">
    <name type="scientific">Irpex rosettiformis</name>
    <dbReference type="NCBI Taxonomy" id="378272"/>
    <lineage>
        <taxon>Eukaryota</taxon>
        <taxon>Fungi</taxon>
        <taxon>Dikarya</taxon>
        <taxon>Basidiomycota</taxon>
        <taxon>Agaricomycotina</taxon>
        <taxon>Agaricomycetes</taxon>
        <taxon>Polyporales</taxon>
        <taxon>Irpicaceae</taxon>
        <taxon>Irpex</taxon>
    </lineage>
</organism>
<name>A0ACB8TZ61_9APHY</name>